<reference evidence="2 4" key="1">
    <citation type="submission" date="2020-11" db="EMBL/GenBank/DDBJ databases">
        <title>Insectihabitans protaetiae gen. nov. sp. nov. and Insectihabitans allomyrinae sp. nov., isolated from larvae of Protaetia brevitarsis seulensis and Allomyrina dichotoma, respectively.</title>
        <authorList>
            <person name="Lee S.D."/>
            <person name="Byeon Y.-S."/>
            <person name="Kim S.-M."/>
            <person name="Yang H.L."/>
            <person name="Kim I.S."/>
        </authorList>
    </citation>
    <scope>NUCLEOTIDE SEQUENCE</scope>
    <source>
        <strain evidence="2">CWB-B4</strain>
        <strain evidence="1 4">CWB-B43</strain>
    </source>
</reference>
<name>A0A9D7FRF6_9GAMM</name>
<evidence type="ECO:0000313" key="3">
    <source>
        <dbReference type="Proteomes" id="UP000807542"/>
    </source>
</evidence>
<proteinExistence type="predicted"/>
<comment type="caution">
    <text evidence="2">The sequence shown here is derived from an EMBL/GenBank/DDBJ whole genome shotgun (WGS) entry which is preliminary data.</text>
</comment>
<dbReference type="Proteomes" id="UP000807542">
    <property type="component" value="Unassembled WGS sequence"/>
</dbReference>
<sequence length="89" mass="10524">MKKIKRYTPDYHVSLSHEGLLMRENESGEYVKHEDYELLLNKSNSLEEFKIRVNYLLEKHFDDDEAIRKLSFTLGLIMGFTREEGGNNV</sequence>
<evidence type="ECO:0000313" key="4">
    <source>
        <dbReference type="Proteomes" id="UP001296969"/>
    </source>
</evidence>
<dbReference type="Proteomes" id="UP001296969">
    <property type="component" value="Unassembled WGS sequence"/>
</dbReference>
<gene>
    <name evidence="2" type="ORF">I2492_04085</name>
    <name evidence="1" type="ORF">I2493_04085</name>
</gene>
<dbReference type="EMBL" id="JADRCQ010000001">
    <property type="protein sequence ID" value="MBK5072194.1"/>
    <property type="molecule type" value="Genomic_DNA"/>
</dbReference>
<accession>A0A9D7FRF6</accession>
<keyword evidence="4" id="KW-1185">Reference proteome</keyword>
<dbReference type="AlphaFoldDB" id="A0A9D7FRF6"/>
<dbReference type="EMBL" id="JADRCP010000001">
    <property type="protein sequence ID" value="MBK5175503.1"/>
    <property type="molecule type" value="Genomic_DNA"/>
</dbReference>
<protein>
    <submittedName>
        <fullName evidence="2">Uncharacterized protein</fullName>
    </submittedName>
</protein>
<organism evidence="2 3">
    <name type="scientific">Limnobaculum xujianqingii</name>
    <dbReference type="NCBI Taxonomy" id="2738837"/>
    <lineage>
        <taxon>Bacteria</taxon>
        <taxon>Pseudomonadati</taxon>
        <taxon>Pseudomonadota</taxon>
        <taxon>Gammaproteobacteria</taxon>
        <taxon>Enterobacterales</taxon>
        <taxon>Budviciaceae</taxon>
        <taxon>Limnobaculum</taxon>
    </lineage>
</organism>
<evidence type="ECO:0000313" key="1">
    <source>
        <dbReference type="EMBL" id="MBK5072194.1"/>
    </source>
</evidence>
<dbReference type="RefSeq" id="WP_228397361.1">
    <property type="nucleotide sequence ID" value="NZ_JADRCP010000001.1"/>
</dbReference>
<evidence type="ECO:0000313" key="2">
    <source>
        <dbReference type="EMBL" id="MBK5175503.1"/>
    </source>
</evidence>